<proteinExistence type="predicted"/>
<sequence length="376" mass="39871">MTSTTTLSPLQRRVRRAATHLEAAGADVLAVTSPSAIAYLADLNIRSFTAPGTVLILGPGGNTALLASEADQPKIAASGYQGLTDFWPLGEDAEERRDSVLRMHISGLPTSSRIAAERGVQTFEAARIAAEEVLRAAMRIKDDDEIRRLRAAADLADIGYTAVVDRMTPELRVYEIVRNVDRSLRRAGGGEAWSPLEHVAGVTRAGYCPAGSIATLLGRHVETGALDPGQPLPFALYPLSENYTGAAGTTIVFQAPGPLLRSLAEALSDATETTLEAIRPGVRADEVFATHRQALQGTVSPDRLDPVIGYSVGAGVGRPLLSAGSEEVLEPGMALSVRTALAGEQGPGVVYQTTVLVTERGNERLNIVPMRLIELH</sequence>
<dbReference type="Proteomes" id="UP001202922">
    <property type="component" value="Unassembled WGS sequence"/>
</dbReference>
<dbReference type="PANTHER" id="PTHR46112">
    <property type="entry name" value="AMINOPEPTIDASE"/>
    <property type="match status" value="1"/>
</dbReference>
<dbReference type="SUPFAM" id="SSF53092">
    <property type="entry name" value="Creatinase/prolidase N-terminal domain"/>
    <property type="match status" value="1"/>
</dbReference>
<dbReference type="InterPro" id="IPR050659">
    <property type="entry name" value="Peptidase_M24B"/>
</dbReference>
<dbReference type="SUPFAM" id="SSF55920">
    <property type="entry name" value="Creatinase/aminopeptidase"/>
    <property type="match status" value="1"/>
</dbReference>
<keyword evidence="3" id="KW-1185">Reference proteome</keyword>
<gene>
    <name evidence="2" type="ORF">L0M17_09285</name>
</gene>
<dbReference type="Gene3D" id="3.40.350.10">
    <property type="entry name" value="Creatinase/prolidase N-terminal domain"/>
    <property type="match status" value="1"/>
</dbReference>
<dbReference type="PANTHER" id="PTHR46112:SF3">
    <property type="entry name" value="AMINOPEPTIDASE YPDF"/>
    <property type="match status" value="1"/>
</dbReference>
<protein>
    <submittedName>
        <fullName evidence="2">M24 family metallopeptidase</fullName>
    </submittedName>
</protein>
<dbReference type="Pfam" id="PF00557">
    <property type="entry name" value="Peptidase_M24"/>
    <property type="match status" value="1"/>
</dbReference>
<evidence type="ECO:0000259" key="1">
    <source>
        <dbReference type="Pfam" id="PF00557"/>
    </source>
</evidence>
<reference evidence="2 3" key="1">
    <citation type="submission" date="2022-03" db="EMBL/GenBank/DDBJ databases">
        <title>Sinomonas sp. isolated from a soil.</title>
        <authorList>
            <person name="Han J."/>
            <person name="Kim D.-U."/>
        </authorList>
    </citation>
    <scope>NUCLEOTIDE SEQUENCE [LARGE SCALE GENOMIC DNA]</scope>
    <source>
        <strain evidence="2 3">5-5</strain>
    </source>
</reference>
<feature type="domain" description="Peptidase M24" evidence="1">
    <location>
        <begin position="148"/>
        <end position="359"/>
    </location>
</feature>
<comment type="caution">
    <text evidence="2">The sequence shown here is derived from an EMBL/GenBank/DDBJ whole genome shotgun (WGS) entry which is preliminary data.</text>
</comment>
<dbReference type="EMBL" id="JAKZBV010000001">
    <property type="protein sequence ID" value="MCH6470166.1"/>
    <property type="molecule type" value="Genomic_DNA"/>
</dbReference>
<dbReference type="InterPro" id="IPR029149">
    <property type="entry name" value="Creatin/AminoP/Spt16_N"/>
</dbReference>
<dbReference type="RefSeq" id="WP_241053685.1">
    <property type="nucleotide sequence ID" value="NZ_JAKZBV010000001.1"/>
</dbReference>
<dbReference type="CDD" id="cd01066">
    <property type="entry name" value="APP_MetAP"/>
    <property type="match status" value="1"/>
</dbReference>
<name>A0ABS9U0F8_9MICC</name>
<dbReference type="InterPro" id="IPR036005">
    <property type="entry name" value="Creatinase/aminopeptidase-like"/>
</dbReference>
<dbReference type="InterPro" id="IPR000994">
    <property type="entry name" value="Pept_M24"/>
</dbReference>
<accession>A0ABS9U0F8</accession>
<dbReference type="Gene3D" id="3.90.230.10">
    <property type="entry name" value="Creatinase/methionine aminopeptidase superfamily"/>
    <property type="match status" value="1"/>
</dbReference>
<evidence type="ECO:0000313" key="2">
    <source>
        <dbReference type="EMBL" id="MCH6470166.1"/>
    </source>
</evidence>
<evidence type="ECO:0000313" key="3">
    <source>
        <dbReference type="Proteomes" id="UP001202922"/>
    </source>
</evidence>
<organism evidence="2 3">
    <name type="scientific">Sinomonas terrae</name>
    <dbReference type="NCBI Taxonomy" id="2908838"/>
    <lineage>
        <taxon>Bacteria</taxon>
        <taxon>Bacillati</taxon>
        <taxon>Actinomycetota</taxon>
        <taxon>Actinomycetes</taxon>
        <taxon>Micrococcales</taxon>
        <taxon>Micrococcaceae</taxon>
        <taxon>Sinomonas</taxon>
    </lineage>
</organism>